<dbReference type="InParanoid" id="D7TUW2"/>
<evidence type="ECO:0000313" key="1">
    <source>
        <dbReference type="EMBL" id="CBI34287.3"/>
    </source>
</evidence>
<organism evidence="1 2">
    <name type="scientific">Vitis vinifera</name>
    <name type="common">Grape</name>
    <dbReference type="NCBI Taxonomy" id="29760"/>
    <lineage>
        <taxon>Eukaryota</taxon>
        <taxon>Viridiplantae</taxon>
        <taxon>Streptophyta</taxon>
        <taxon>Embryophyta</taxon>
        <taxon>Tracheophyta</taxon>
        <taxon>Spermatophyta</taxon>
        <taxon>Magnoliopsida</taxon>
        <taxon>eudicotyledons</taxon>
        <taxon>Gunneridae</taxon>
        <taxon>Pentapetalae</taxon>
        <taxon>rosids</taxon>
        <taxon>Vitales</taxon>
        <taxon>Vitaceae</taxon>
        <taxon>Viteae</taxon>
        <taxon>Vitis</taxon>
    </lineage>
</organism>
<dbReference type="AlphaFoldDB" id="D7TUW2"/>
<name>D7TUW2_VITVI</name>
<dbReference type="EMBL" id="FN596249">
    <property type="protein sequence ID" value="CBI34287.3"/>
    <property type="molecule type" value="Genomic_DNA"/>
</dbReference>
<sequence length="92" mass="10007">MNLLKIFFHLNRKLQSNVHPTLSSSSNGSDETCVREGKEQRQQYLFAVDVTVEPSLAVGINRCVESEEDAEQCYESRGAKACAGDGASAAGR</sequence>
<dbReference type="HOGENOM" id="CLU_2417662_0_0_1"/>
<accession>D7TUW2</accession>
<proteinExistence type="predicted"/>
<evidence type="ECO:0000313" key="2">
    <source>
        <dbReference type="Proteomes" id="UP000009183"/>
    </source>
</evidence>
<keyword evidence="2" id="KW-1185">Reference proteome</keyword>
<dbReference type="Proteomes" id="UP000009183">
    <property type="component" value="Chromosome 14"/>
</dbReference>
<gene>
    <name evidence="1" type="ordered locus">VIT_14s0030g00760</name>
</gene>
<dbReference type="PaxDb" id="29760-VIT_14s0030g00760.t01"/>
<reference evidence="2" key="1">
    <citation type="journal article" date="2007" name="Nature">
        <title>The grapevine genome sequence suggests ancestral hexaploidization in major angiosperm phyla.</title>
        <authorList>
            <consortium name="The French-Italian Public Consortium for Grapevine Genome Characterization."/>
            <person name="Jaillon O."/>
            <person name="Aury J.-M."/>
            <person name="Noel B."/>
            <person name="Policriti A."/>
            <person name="Clepet C."/>
            <person name="Casagrande A."/>
            <person name="Choisne N."/>
            <person name="Aubourg S."/>
            <person name="Vitulo N."/>
            <person name="Jubin C."/>
            <person name="Vezzi A."/>
            <person name="Legeai F."/>
            <person name="Hugueney P."/>
            <person name="Dasilva C."/>
            <person name="Horner D."/>
            <person name="Mica E."/>
            <person name="Jublot D."/>
            <person name="Poulain J."/>
            <person name="Bruyere C."/>
            <person name="Billault A."/>
            <person name="Segurens B."/>
            <person name="Gouyvenoux M."/>
            <person name="Ugarte E."/>
            <person name="Cattonaro F."/>
            <person name="Anthouard V."/>
            <person name="Vico V."/>
            <person name="Del Fabbro C."/>
            <person name="Alaux M."/>
            <person name="Di Gaspero G."/>
            <person name="Dumas V."/>
            <person name="Felice N."/>
            <person name="Paillard S."/>
            <person name="Juman I."/>
            <person name="Moroldo M."/>
            <person name="Scalabrin S."/>
            <person name="Canaguier A."/>
            <person name="Le Clainche I."/>
            <person name="Malacrida G."/>
            <person name="Durand E."/>
            <person name="Pesole G."/>
            <person name="Laucou V."/>
            <person name="Chatelet P."/>
            <person name="Merdinoglu D."/>
            <person name="Delledonne M."/>
            <person name="Pezzotti M."/>
            <person name="Lecharny A."/>
            <person name="Scarpelli C."/>
            <person name="Artiguenave F."/>
            <person name="Pe M.E."/>
            <person name="Valle G."/>
            <person name="Morgante M."/>
            <person name="Caboche M."/>
            <person name="Adam-Blondon A.-F."/>
            <person name="Weissenbach J."/>
            <person name="Quetier F."/>
            <person name="Wincker P."/>
        </authorList>
    </citation>
    <scope>NUCLEOTIDE SEQUENCE [LARGE SCALE GENOMIC DNA]</scope>
    <source>
        <strain evidence="2">cv. Pinot noir / PN40024</strain>
    </source>
</reference>
<protein>
    <submittedName>
        <fullName evidence="1">Uncharacterized protein</fullName>
    </submittedName>
</protein>